<dbReference type="GeneID" id="24607726"/>
<dbReference type="KEGG" id="vg:24607726"/>
<dbReference type="EMBL" id="KM236247">
    <property type="protein sequence ID" value="AIW03682.1"/>
    <property type="molecule type" value="Genomic_DNA"/>
</dbReference>
<keyword evidence="4" id="KW-1185">Reference proteome</keyword>
<evidence type="ECO:0000259" key="2">
    <source>
        <dbReference type="SMART" id="SM00507"/>
    </source>
</evidence>
<feature type="compositionally biased region" description="Basic and acidic residues" evidence="1">
    <location>
        <begin position="131"/>
        <end position="143"/>
    </location>
</feature>
<feature type="domain" description="HNH nuclease" evidence="2">
    <location>
        <begin position="150"/>
        <end position="201"/>
    </location>
</feature>
<gene>
    <name evidence="3" type="ORF">CPT_Pascal47</name>
</gene>
<proteinExistence type="predicted"/>
<keyword evidence="3" id="KW-0255">Endonuclease</keyword>
<evidence type="ECO:0000313" key="3">
    <source>
        <dbReference type="EMBL" id="AIW03682.1"/>
    </source>
</evidence>
<reference evidence="3 4" key="1">
    <citation type="journal article" date="2015" name="Genome Announc.">
        <title>Complete Genome of Bacillus megaterium Podophage Pascal.</title>
        <authorList>
            <person name="Snowden J.D."/>
            <person name="Vega Gonzalez A.E."/>
            <person name="Maroun J.W."/>
            <person name="Hernandez A.C."/>
            <person name="Kuty Everett G.F."/>
        </authorList>
    </citation>
    <scope>NUCLEOTIDE SEQUENCE [LARGE SCALE GENOMIC DNA]</scope>
</reference>
<evidence type="ECO:0000313" key="4">
    <source>
        <dbReference type="Proteomes" id="UP000030208"/>
    </source>
</evidence>
<dbReference type="Gene3D" id="1.10.30.50">
    <property type="match status" value="1"/>
</dbReference>
<protein>
    <submittedName>
        <fullName evidence="3">HNH homing endonuclease</fullName>
    </submittedName>
</protein>
<organism evidence="3 4">
    <name type="scientific">Bacillus phage Pascal</name>
    <dbReference type="NCBI Taxonomy" id="1540092"/>
    <lineage>
        <taxon>Viruses</taxon>
        <taxon>Duplodnaviria</taxon>
        <taxon>Heunggongvirae</taxon>
        <taxon>Uroviricota</taxon>
        <taxon>Caudoviricetes</taxon>
        <taxon>Pagevirus</taxon>
        <taxon>Pagevirus pascal</taxon>
    </lineage>
</organism>
<dbReference type="InterPro" id="IPR003615">
    <property type="entry name" value="HNH_nuc"/>
</dbReference>
<name>A0A0A0RNS8_9CAUD</name>
<feature type="region of interest" description="Disordered" evidence="1">
    <location>
        <begin position="125"/>
        <end position="155"/>
    </location>
</feature>
<dbReference type="GO" id="GO:0004519">
    <property type="term" value="F:endonuclease activity"/>
    <property type="evidence" value="ECO:0007669"/>
    <property type="project" value="UniProtKB-KW"/>
</dbReference>
<dbReference type="Proteomes" id="UP000030208">
    <property type="component" value="Segment"/>
</dbReference>
<evidence type="ECO:0000256" key="1">
    <source>
        <dbReference type="SAM" id="MobiDB-lite"/>
    </source>
</evidence>
<accession>A0A0A0RNS8</accession>
<dbReference type="OrthoDB" id="15027at10239"/>
<dbReference type="RefSeq" id="YP_009151515.1">
    <property type="nucleotide sequence ID" value="NC_027372.1"/>
</dbReference>
<sequence length="250" mass="28488">MKKIEFGFHPVAKPVSNVVKRKDSSGKNRYYIAGDCEKCGEYFEKRKDGAKHSNLCSSCALKESNARRKGTIIESRRNGKTKKCAVCNEEYYVKASRLSSKYCSSKCWNSVKPLPAAFITKTNNAGKNNGRYKDGKRTGERAKQNTPKNKVRQQVKERDGNWCLLCGKPPSGLHLHRIKYGSQGGKYEKDNCVQLCNEDHALIHTDKKLFMPLLESYIKLATANQLESEPTEPPFYWYDWIKEFKGALDV</sequence>
<keyword evidence="3" id="KW-0378">Hydrolase</keyword>
<keyword evidence="3" id="KW-0540">Nuclease</keyword>
<dbReference type="SMART" id="SM00507">
    <property type="entry name" value="HNHc"/>
    <property type="match status" value="1"/>
</dbReference>